<dbReference type="Proteomes" id="UP000525298">
    <property type="component" value="Unassembled WGS sequence"/>
</dbReference>
<reference evidence="1 2" key="1">
    <citation type="submission" date="2020-07" db="EMBL/GenBank/DDBJ databases">
        <title>Genomic Encyclopedia of Type Strains, Phase IV (KMG-IV): sequencing the most valuable type-strain genomes for metagenomic binning, comparative biology and taxonomic classification.</title>
        <authorList>
            <person name="Goeker M."/>
        </authorList>
    </citation>
    <scope>NUCLEOTIDE SEQUENCE [LARGE SCALE GENOMIC DNA]</scope>
    <source>
        <strain evidence="1 2">DSM 17721</strain>
    </source>
</reference>
<protein>
    <submittedName>
        <fullName evidence="1">Uncharacterized protein</fullName>
    </submittedName>
</protein>
<accession>A0A7W0C696</accession>
<evidence type="ECO:0000313" key="2">
    <source>
        <dbReference type="Proteomes" id="UP000525298"/>
    </source>
</evidence>
<proteinExistence type="predicted"/>
<evidence type="ECO:0000313" key="1">
    <source>
        <dbReference type="EMBL" id="MBA2879897.1"/>
    </source>
</evidence>
<sequence>MNTCSLTQFLEALEPWLSTDYIRKGHIDENGDVVLMFTDGVKNVYRITDCDQAQLNNIIEKIRSKGIVFEA</sequence>
<dbReference type="EMBL" id="JACDUS010000001">
    <property type="protein sequence ID" value="MBA2879897.1"/>
    <property type="molecule type" value="Genomic_DNA"/>
</dbReference>
<gene>
    <name evidence="1" type="ORF">HNR65_000204</name>
</gene>
<name>A0A7W0C696_9BACT</name>
<dbReference type="AlphaFoldDB" id="A0A7W0C696"/>
<organism evidence="1 2">
    <name type="scientific">Desulfosalsimonas propionicica</name>
    <dbReference type="NCBI Taxonomy" id="332175"/>
    <lineage>
        <taxon>Bacteria</taxon>
        <taxon>Pseudomonadati</taxon>
        <taxon>Thermodesulfobacteriota</taxon>
        <taxon>Desulfobacteria</taxon>
        <taxon>Desulfobacterales</taxon>
        <taxon>Desulfosalsimonadaceae</taxon>
        <taxon>Desulfosalsimonas</taxon>
    </lineage>
</organism>
<comment type="caution">
    <text evidence="1">The sequence shown here is derived from an EMBL/GenBank/DDBJ whole genome shotgun (WGS) entry which is preliminary data.</text>
</comment>
<dbReference type="RefSeq" id="WP_181549583.1">
    <property type="nucleotide sequence ID" value="NZ_JACDUS010000001.1"/>
</dbReference>
<keyword evidence="2" id="KW-1185">Reference proteome</keyword>